<dbReference type="AlphaFoldDB" id="A0A7W7ZUN4"/>
<dbReference type="EMBL" id="JACHIO010000018">
    <property type="protein sequence ID" value="MBB5065591.1"/>
    <property type="molecule type" value="Genomic_DNA"/>
</dbReference>
<organism evidence="1 2">
    <name type="scientific">Granulicella mallensis</name>
    <dbReference type="NCBI Taxonomy" id="940614"/>
    <lineage>
        <taxon>Bacteria</taxon>
        <taxon>Pseudomonadati</taxon>
        <taxon>Acidobacteriota</taxon>
        <taxon>Terriglobia</taxon>
        <taxon>Terriglobales</taxon>
        <taxon>Acidobacteriaceae</taxon>
        <taxon>Granulicella</taxon>
    </lineage>
</organism>
<dbReference type="InterPro" id="IPR029058">
    <property type="entry name" value="AB_hydrolase_fold"/>
</dbReference>
<evidence type="ECO:0000313" key="2">
    <source>
        <dbReference type="Proteomes" id="UP000584867"/>
    </source>
</evidence>
<name>A0A7W7ZUN4_9BACT</name>
<proteinExistence type="predicted"/>
<reference evidence="1 2" key="1">
    <citation type="submission" date="2020-08" db="EMBL/GenBank/DDBJ databases">
        <title>Genomic Encyclopedia of Type Strains, Phase IV (KMG-V): Genome sequencing to study the core and pangenomes of soil and plant-associated prokaryotes.</title>
        <authorList>
            <person name="Whitman W."/>
        </authorList>
    </citation>
    <scope>NUCLEOTIDE SEQUENCE [LARGE SCALE GENOMIC DNA]</scope>
    <source>
        <strain evidence="1 2">X5P3</strain>
    </source>
</reference>
<evidence type="ECO:0000313" key="1">
    <source>
        <dbReference type="EMBL" id="MBB5065591.1"/>
    </source>
</evidence>
<dbReference type="InterPro" id="IPR017395">
    <property type="entry name" value="Chlorophyllase-like"/>
</dbReference>
<dbReference type="PANTHER" id="PTHR33428">
    <property type="entry name" value="CHLOROPHYLLASE-2, CHLOROPLASTIC"/>
    <property type="match status" value="1"/>
</dbReference>
<dbReference type="Gene3D" id="3.40.50.1820">
    <property type="entry name" value="alpha/beta hydrolase"/>
    <property type="match status" value="1"/>
</dbReference>
<sequence>MRIQNFKRAIDGWCRPLGVGILLALGVSPAGAQQNWQSQFGPAVLEARQTHASIDLVALGEGMHRVYVFLPAEPAVEGKAPFVFFHHGWQGMNPENYGALIDHLAREGNVVVFPVYQDADSTSPQIVVDNTAQAEQEALTALNQRGIVPDPQRVVYFGYSMGAAISLKLAATTGSTHLPAPQALVLAAPADAYHVVRGPAAKSIWPALRDLPPTLPIAMVTGEDDKAIGLPTGRKLAGLLCATKSDRRVLLILPGDEHGGKKIGAGHGSPGAPDSRYDIALATPLAKVPKHIAGRSGFEESASLNQLDFFGYWKVLDAVIDSLATEPSTSFRYVPPPVVFRNGTPGQLYLGTWPDGTPYRQAHVEDPCASPAGDAHR</sequence>
<dbReference type="RefSeq" id="WP_184258425.1">
    <property type="nucleotide sequence ID" value="NZ_JACHIO010000018.1"/>
</dbReference>
<comment type="caution">
    <text evidence="1">The sequence shown here is derived from an EMBL/GenBank/DDBJ whole genome shotgun (WGS) entry which is preliminary data.</text>
</comment>
<dbReference type="PANTHER" id="PTHR33428:SF14">
    <property type="entry name" value="CARBOXYLESTERASE TYPE B DOMAIN-CONTAINING PROTEIN"/>
    <property type="match status" value="1"/>
</dbReference>
<gene>
    <name evidence="1" type="ORF">HDF15_003960</name>
</gene>
<accession>A0A7W7ZUN4</accession>
<dbReference type="Pfam" id="PF07224">
    <property type="entry name" value="Chlorophyllase"/>
    <property type="match status" value="1"/>
</dbReference>
<protein>
    <submittedName>
        <fullName evidence="1">Acetyl esterase/lipase</fullName>
    </submittedName>
</protein>
<dbReference type="Proteomes" id="UP000584867">
    <property type="component" value="Unassembled WGS sequence"/>
</dbReference>
<dbReference type="SUPFAM" id="SSF53474">
    <property type="entry name" value="alpha/beta-Hydrolases"/>
    <property type="match status" value="1"/>
</dbReference>